<protein>
    <submittedName>
        <fullName evidence="1">Uncharacterized protein</fullName>
    </submittedName>
</protein>
<organism evidence="1 2">
    <name type="scientific">Bacillus smithii 7_3_47FAA</name>
    <dbReference type="NCBI Taxonomy" id="665952"/>
    <lineage>
        <taxon>Bacteria</taxon>
        <taxon>Bacillati</taxon>
        <taxon>Bacillota</taxon>
        <taxon>Bacilli</taxon>
        <taxon>Bacillales</taxon>
        <taxon>Bacillaceae</taxon>
        <taxon>Bacillus</taxon>
    </lineage>
</organism>
<dbReference type="Proteomes" id="UP000011747">
    <property type="component" value="Unassembled WGS sequence"/>
</dbReference>
<proteinExistence type="predicted"/>
<reference evidence="1 2" key="1">
    <citation type="submission" date="2011-09" db="EMBL/GenBank/DDBJ databases">
        <title>The Genome Sequence of Bacillus smithii 7_3_47FAA.</title>
        <authorList>
            <consortium name="The Broad Institute Genome Sequencing Platform"/>
            <person name="Earl A."/>
            <person name="Ward D."/>
            <person name="Feldgarden M."/>
            <person name="Gevers D."/>
            <person name="Daigneault M."/>
            <person name="Strauss J."/>
            <person name="Allen-Vercoe E."/>
            <person name="Young S.K."/>
            <person name="Zeng Q."/>
            <person name="Gargeya S."/>
            <person name="Fitzgerald M."/>
            <person name="Haas B."/>
            <person name="Abouelleil A."/>
            <person name="Alvarado L."/>
            <person name="Arachchi H.M."/>
            <person name="Berlin A."/>
            <person name="Brown A."/>
            <person name="Chapman S.B."/>
            <person name="Chen Z."/>
            <person name="Dunbar C."/>
            <person name="Freedman E."/>
            <person name="Gearin G."/>
            <person name="Goldberg J."/>
            <person name="Griggs A."/>
            <person name="Gujja S."/>
            <person name="Heiman D."/>
            <person name="Howarth C."/>
            <person name="Larson L."/>
            <person name="Lui A."/>
            <person name="MacDonald P.J.P."/>
            <person name="Montmayeur A."/>
            <person name="Murphy C."/>
            <person name="Neiman D."/>
            <person name="Pearson M."/>
            <person name="Priest M."/>
            <person name="Roberts A."/>
            <person name="Saif S."/>
            <person name="Shea T."/>
            <person name="Shenoy N."/>
            <person name="Sisk P."/>
            <person name="Stolte C."/>
            <person name="Sykes S."/>
            <person name="Wortman J."/>
            <person name="Nusbaum C."/>
            <person name="Birren B."/>
        </authorList>
    </citation>
    <scope>NUCLEOTIDE SEQUENCE [LARGE SCALE GENOMIC DNA]</scope>
    <source>
        <strain evidence="1 2">7_3_47FAA</strain>
    </source>
</reference>
<comment type="caution">
    <text evidence="1">The sequence shown here is derived from an EMBL/GenBank/DDBJ whole genome shotgun (WGS) entry which is preliminary data.</text>
</comment>
<keyword evidence="2" id="KW-1185">Reference proteome</keyword>
<accession>G9QP10</accession>
<dbReference type="EMBL" id="ACWF01000149">
    <property type="protein sequence ID" value="EHL74266.1"/>
    <property type="molecule type" value="Genomic_DNA"/>
</dbReference>
<dbReference type="PATRIC" id="fig|665952.3.peg.2889"/>
<gene>
    <name evidence="1" type="ORF">HMPREF1015_00027</name>
</gene>
<dbReference type="AlphaFoldDB" id="G9QP10"/>
<evidence type="ECO:0000313" key="2">
    <source>
        <dbReference type="Proteomes" id="UP000011747"/>
    </source>
</evidence>
<name>G9QP10_9BACI</name>
<evidence type="ECO:0000313" key="1">
    <source>
        <dbReference type="EMBL" id="EHL74266.1"/>
    </source>
</evidence>
<dbReference type="HOGENOM" id="CLU_3164848_0_0_9"/>
<sequence>MGMIVAAGHANPDYCASQEEVQALVKQIFSGYPPVDRMLKVFQNPWC</sequence>